<evidence type="ECO:0000256" key="1">
    <source>
        <dbReference type="ARBA" id="ARBA00001954"/>
    </source>
</evidence>
<evidence type="ECO:0000259" key="4">
    <source>
        <dbReference type="PROSITE" id="PS51184"/>
    </source>
</evidence>
<keyword evidence="6" id="KW-1185">Reference proteome</keyword>
<dbReference type="PATRIC" id="fig|1240678.4.peg.4"/>
<dbReference type="Pfam" id="PF08007">
    <property type="entry name" value="JmjC_2"/>
    <property type="match status" value="1"/>
</dbReference>
<comment type="caution">
    <text evidence="5">The sequence shown here is derived from an EMBL/GenBank/DDBJ whole genome shotgun (WGS) entry which is preliminary data.</text>
</comment>
<evidence type="ECO:0000256" key="3">
    <source>
        <dbReference type="ARBA" id="ARBA00023004"/>
    </source>
</evidence>
<dbReference type="AlphaFoldDB" id="A0A0D7CWQ0"/>
<reference evidence="5 6" key="1">
    <citation type="submission" date="2014-09" db="EMBL/GenBank/DDBJ databases">
        <title>Draft genome sequence of Streptomyces natalensis ATCC 27448, producer of the antifungal pimaricin.</title>
        <authorList>
            <person name="Mendes M.V."/>
            <person name="Beites T."/>
            <person name="Pires S."/>
            <person name="Santos C.L."/>
            <person name="Moradas-Ferreira P."/>
        </authorList>
    </citation>
    <scope>NUCLEOTIDE SEQUENCE [LARGE SCALE GENOMIC DNA]</scope>
    <source>
        <strain evidence="5 6">ATCC 27448</strain>
    </source>
</reference>
<protein>
    <submittedName>
        <fullName evidence="5">Cupin</fullName>
    </submittedName>
</protein>
<comment type="cofactor">
    <cofactor evidence="1">
        <name>Fe(2+)</name>
        <dbReference type="ChEBI" id="CHEBI:29033"/>
    </cofactor>
</comment>
<dbReference type="PANTHER" id="PTHR13096">
    <property type="entry name" value="MINA53 MYC INDUCED NUCLEAR ANTIGEN"/>
    <property type="match status" value="1"/>
</dbReference>
<dbReference type="InterPro" id="IPR039994">
    <property type="entry name" value="NO66-like"/>
</dbReference>
<dbReference type="SUPFAM" id="SSF51197">
    <property type="entry name" value="Clavaminate synthase-like"/>
    <property type="match status" value="1"/>
</dbReference>
<dbReference type="PROSITE" id="PS51184">
    <property type="entry name" value="JMJC"/>
    <property type="match status" value="1"/>
</dbReference>
<dbReference type="EMBL" id="JRKI01000001">
    <property type="protein sequence ID" value="KIZ19802.1"/>
    <property type="molecule type" value="Genomic_DNA"/>
</dbReference>
<name>A0A0D7CWQ0_9ACTN</name>
<dbReference type="Gene3D" id="2.60.120.650">
    <property type="entry name" value="Cupin"/>
    <property type="match status" value="1"/>
</dbReference>
<dbReference type="Proteomes" id="UP000032458">
    <property type="component" value="Unassembled WGS sequence"/>
</dbReference>
<evidence type="ECO:0000313" key="6">
    <source>
        <dbReference type="Proteomes" id="UP000032458"/>
    </source>
</evidence>
<organism evidence="5 6">
    <name type="scientific">Streptomyces natalensis ATCC 27448</name>
    <dbReference type="NCBI Taxonomy" id="1240678"/>
    <lineage>
        <taxon>Bacteria</taxon>
        <taxon>Bacillati</taxon>
        <taxon>Actinomycetota</taxon>
        <taxon>Actinomycetes</taxon>
        <taxon>Kitasatosporales</taxon>
        <taxon>Streptomycetaceae</taxon>
        <taxon>Streptomyces</taxon>
    </lineage>
</organism>
<dbReference type="RefSeq" id="WP_044362389.1">
    <property type="nucleotide sequence ID" value="NZ_JRKI01000001.1"/>
</dbReference>
<evidence type="ECO:0000256" key="2">
    <source>
        <dbReference type="ARBA" id="ARBA00022723"/>
    </source>
</evidence>
<feature type="domain" description="JmjC" evidence="4">
    <location>
        <begin position="83"/>
        <end position="239"/>
    </location>
</feature>
<evidence type="ECO:0000313" key="5">
    <source>
        <dbReference type="EMBL" id="KIZ19802.1"/>
    </source>
</evidence>
<proteinExistence type="predicted"/>
<dbReference type="InterPro" id="IPR003347">
    <property type="entry name" value="JmjC_dom"/>
</dbReference>
<dbReference type="PANTHER" id="PTHR13096:SF8">
    <property type="entry name" value="RIBOSOMAL OXYGENASE 1"/>
    <property type="match status" value="1"/>
</dbReference>
<dbReference type="SMART" id="SM00558">
    <property type="entry name" value="JmjC"/>
    <property type="match status" value="1"/>
</dbReference>
<dbReference type="GO" id="GO:0046872">
    <property type="term" value="F:metal ion binding"/>
    <property type="evidence" value="ECO:0007669"/>
    <property type="project" value="UniProtKB-KW"/>
</dbReference>
<gene>
    <name evidence="5" type="ORF">SNA_00015</name>
</gene>
<keyword evidence="2" id="KW-0479">Metal-binding</keyword>
<keyword evidence="3" id="KW-0408">Iron</keyword>
<accession>A0A0D7CWQ0</accession>
<sequence>MTAITAAVECLGGDFPAEAFGRTYRHWPHVADFTDLFTWDDLNEIIARHRLEPPRLRLFNDGTQVPPHAYTHPVVTKRHTVWHRIEPGNLHHHLNDGASLVLDAVDGLHQGVECLAAALERQLRTDVQVNLYASWTPKEGFGLHFDDHDVVVLQLEGAKRWRIHASTRIDPLRVDVEAPEPPVGEPVAEIVLRAGDMLYLPRGWWHAVAATEGRSLHLTCGLTPTTGADLLAWLTSRLRASATVRANLPTHAPCDAQVAHLGTLLKEFTAGLHEGVIEEFLAARGAMDPGRPMPSLPYVDCIPAEPDLRVRLTASGAWYEVDGEGRIVVGAGGQQWTFAAPVLTVIKQLVDGRNVSLGELAVASSLTVGQIAALATELVAADVAAVSRRR</sequence>